<comment type="subcellular location">
    <subcellularLocation>
        <location evidence="1 14">Endoplasmic reticulum membrane</location>
        <topology evidence="1 14">Multi-pass membrane protein</topology>
    </subcellularLocation>
</comment>
<evidence type="ECO:0000256" key="2">
    <source>
        <dbReference type="ARBA" id="ARBA00004922"/>
    </source>
</evidence>
<dbReference type="InterPro" id="IPR027005">
    <property type="entry name" value="PMT-like"/>
</dbReference>
<dbReference type="EMBL" id="QQZK01000032">
    <property type="protein sequence ID" value="KAF5102103.1"/>
    <property type="molecule type" value="Genomic_DNA"/>
</dbReference>
<comment type="catalytic activity">
    <reaction evidence="12 14">
        <text>a di-trans,poly-cis-dolichyl beta-D-mannosyl phosphate + L-threonyl-[protein] = 3-O-(alpha-D-mannosyl)-L-threonyl-[protein] + a di-trans,poly-cis-dolichyl phosphate + H(+)</text>
        <dbReference type="Rhea" id="RHEA:53396"/>
        <dbReference type="Rhea" id="RHEA-COMP:11060"/>
        <dbReference type="Rhea" id="RHEA-COMP:13547"/>
        <dbReference type="Rhea" id="RHEA-COMP:19498"/>
        <dbReference type="Rhea" id="RHEA-COMP:19501"/>
        <dbReference type="ChEBI" id="CHEBI:15378"/>
        <dbReference type="ChEBI" id="CHEBI:30013"/>
        <dbReference type="ChEBI" id="CHEBI:57683"/>
        <dbReference type="ChEBI" id="CHEBI:58211"/>
        <dbReference type="ChEBI" id="CHEBI:137323"/>
        <dbReference type="EC" id="2.4.1.109"/>
    </reaction>
</comment>
<proteinExistence type="inferred from homology"/>
<dbReference type="InterPro" id="IPR036300">
    <property type="entry name" value="MIR_dom_sf"/>
</dbReference>
<evidence type="ECO:0000259" key="15">
    <source>
        <dbReference type="PROSITE" id="PS50919"/>
    </source>
</evidence>
<dbReference type="SMART" id="SM00472">
    <property type="entry name" value="MIR"/>
    <property type="match status" value="2"/>
</dbReference>
<accession>A0A9P5G7X1</accession>
<keyword evidence="10 14" id="KW-0472">Membrane</keyword>
<keyword evidence="7" id="KW-0677">Repeat</keyword>
<keyword evidence="5 14" id="KW-0808">Transferase</keyword>
<evidence type="ECO:0000256" key="3">
    <source>
        <dbReference type="ARBA" id="ARBA00007222"/>
    </source>
</evidence>
<keyword evidence="8 14" id="KW-0256">Endoplasmic reticulum</keyword>
<dbReference type="CDD" id="cd23285">
    <property type="entry name" value="beta-trefoil_MIR_PMT4-like"/>
    <property type="match status" value="1"/>
</dbReference>
<feature type="domain" description="MIR" evidence="15">
    <location>
        <begin position="457"/>
        <end position="513"/>
    </location>
</feature>
<dbReference type="GO" id="GO:0005789">
    <property type="term" value="C:endoplasmic reticulum membrane"/>
    <property type="evidence" value="ECO:0007669"/>
    <property type="project" value="UniProtKB-SubCell"/>
</dbReference>
<evidence type="ECO:0000256" key="7">
    <source>
        <dbReference type="ARBA" id="ARBA00022737"/>
    </source>
</evidence>
<gene>
    <name evidence="16" type="ORF">DV451_001955</name>
</gene>
<evidence type="ECO:0000313" key="17">
    <source>
        <dbReference type="Proteomes" id="UP000750522"/>
    </source>
</evidence>
<comment type="function">
    <text evidence="14">Transfers mannose from Dol-P-mannose to Ser or Thr residues on proteins.</text>
</comment>
<evidence type="ECO:0000256" key="8">
    <source>
        <dbReference type="ARBA" id="ARBA00022824"/>
    </source>
</evidence>
<evidence type="ECO:0000256" key="1">
    <source>
        <dbReference type="ARBA" id="ARBA00004477"/>
    </source>
</evidence>
<dbReference type="InterPro" id="IPR003342">
    <property type="entry name" value="ArnT-like_N"/>
</dbReference>
<feature type="transmembrane region" description="Helical" evidence="14">
    <location>
        <begin position="698"/>
        <end position="716"/>
    </location>
</feature>
<dbReference type="FunFam" id="2.80.10.50:FF:000044">
    <property type="entry name" value="Dolichyl-phosphate-mannose-protein mannosyltransferase 4"/>
    <property type="match status" value="1"/>
</dbReference>
<feature type="transmembrane region" description="Helical" evidence="14">
    <location>
        <begin position="590"/>
        <end position="609"/>
    </location>
</feature>
<reference evidence="16" key="1">
    <citation type="journal article" date="2020" name="Front. Microbiol.">
        <title>Phenotypic and Genetic Characterization of the Cheese Ripening Yeast Geotrichum candidum.</title>
        <authorList>
            <person name="Perkins V."/>
            <person name="Vignola S."/>
            <person name="Lessard M.H."/>
            <person name="Plante P.L."/>
            <person name="Corbeil J."/>
            <person name="Dugat-Bony E."/>
            <person name="Frenette M."/>
            <person name="Labrie S."/>
        </authorList>
    </citation>
    <scope>NUCLEOTIDE SEQUENCE</scope>
    <source>
        <strain evidence="16">LMA-70</strain>
    </source>
</reference>
<dbReference type="Gene3D" id="2.80.10.50">
    <property type="match status" value="1"/>
</dbReference>
<feature type="transmembrane region" description="Helical" evidence="14">
    <location>
        <begin position="271"/>
        <end position="292"/>
    </location>
</feature>
<dbReference type="PROSITE" id="PS50919">
    <property type="entry name" value="MIR"/>
    <property type="match status" value="3"/>
</dbReference>
<dbReference type="Pfam" id="PF02815">
    <property type="entry name" value="MIR"/>
    <property type="match status" value="1"/>
</dbReference>
<comment type="similarity">
    <text evidence="3 14">Belongs to the glycosyltransferase 39 family.</text>
</comment>
<evidence type="ECO:0000256" key="6">
    <source>
        <dbReference type="ARBA" id="ARBA00022692"/>
    </source>
</evidence>
<feature type="domain" description="MIR" evidence="15">
    <location>
        <begin position="394"/>
        <end position="450"/>
    </location>
</feature>
<dbReference type="PANTHER" id="PTHR10050:SF51">
    <property type="entry name" value="PROTEIN O-MANNOSYL-TRANSFERASE 1"/>
    <property type="match status" value="1"/>
</dbReference>
<evidence type="ECO:0000256" key="12">
    <source>
        <dbReference type="ARBA" id="ARBA00045085"/>
    </source>
</evidence>
<dbReference type="InterPro" id="IPR032421">
    <property type="entry name" value="PMT_4TMC"/>
</dbReference>
<evidence type="ECO:0000256" key="10">
    <source>
        <dbReference type="ARBA" id="ARBA00023136"/>
    </source>
</evidence>
<feature type="transmembrane region" description="Helical" evidence="14">
    <location>
        <begin position="133"/>
        <end position="153"/>
    </location>
</feature>
<feature type="transmembrane region" description="Helical" evidence="14">
    <location>
        <begin position="94"/>
        <end position="112"/>
    </location>
</feature>
<dbReference type="Pfam" id="PF02366">
    <property type="entry name" value="PMT"/>
    <property type="match status" value="1"/>
</dbReference>
<feature type="transmembrane region" description="Helical" evidence="14">
    <location>
        <begin position="659"/>
        <end position="678"/>
    </location>
</feature>
<reference evidence="16" key="2">
    <citation type="submission" date="2020-01" db="EMBL/GenBank/DDBJ databases">
        <authorList>
            <person name="Perkins V."/>
            <person name="Lessard M.-H."/>
            <person name="Dugat-Bony E."/>
            <person name="Frenette M."/>
            <person name="Labrie S."/>
        </authorList>
    </citation>
    <scope>NUCLEOTIDE SEQUENCE</scope>
    <source>
        <strain evidence="16">LMA-70</strain>
    </source>
</reference>
<comment type="pathway">
    <text evidence="2 14">Protein modification; protein glycosylation.</text>
</comment>
<feature type="domain" description="MIR" evidence="15">
    <location>
        <begin position="324"/>
        <end position="384"/>
    </location>
</feature>
<sequence length="745" mass="85746">MAELRHRQVSKKKSTLAVAPAKTEKLPVDASVPDNLLQEKKTRDQYRLALIIITALAFFTRFYIINYPNEVVFDEVHFGKFASYYLQRTYFFDLHPPFAKLLIAAVGWLVGYNGAFKFDNIGDSYITNKVPYVAYRSLSATLGSLTVPLVFITMQQSGYSIPACVIASSLVLFDNAHVAETRLILLDATLIFSVALSFYCYVRFSKERNSPFSFNWWKWLLSTGVALSCVISTKYVGTFTFATVGTAVLIDLWNLLDFRAGLTLKQFGRHFVARAFSLIVLPFMIFLFWFYVHFAILTNSGPGDNFMSPEFQETLGENILAKEARQINYYDTVTLKHKDTGILLHSHDARYPLRYDDGRISSQGQQVTGYSHRDPNNEWQILPVTDFPEDQREGHSVPAGSTIRLRHVVTNSYLLTHDVASPYFPTNQEFTTVDPELANGEKFNYTLFDLRMVSNKAGPLRTKMGVFKLIHVPTKVAMWTHTKKLPEWGFGQYEVNGNKNVNEGSNNWYFDEITDLTDPERLKHVPKERKTMPFLKKYLELQSSMFAQNNALTKEHPYASQPLSWPFLVRGVSFWTKDKDRTQIYFTGNFIGWWLEISFIAVYLGVLLADQLSRRRNIHALENSARNKLYNSLGFFFIGWATHYFPFFLMGRQKFLHHYLPAHLAAAYLTGGLFDFIFGEMDIAEKRKKLSQKKNWTYIIATIVVLVLVIGCFLYFSPLTYGWPGLTVEQIRSRQLMDIELHFSK</sequence>
<name>A0A9P5G7X1_GEOCN</name>
<dbReference type="AlphaFoldDB" id="A0A9P5G7X1"/>
<comment type="caution">
    <text evidence="16">The sequence shown here is derived from an EMBL/GenBank/DDBJ whole genome shotgun (WGS) entry which is preliminary data.</text>
</comment>
<dbReference type="SUPFAM" id="SSF82109">
    <property type="entry name" value="MIR domain"/>
    <property type="match status" value="1"/>
</dbReference>
<dbReference type="PANTHER" id="PTHR10050">
    <property type="entry name" value="DOLICHYL-PHOSPHATE-MANNOSE--PROTEIN MANNOSYLTRANSFERASE"/>
    <property type="match status" value="1"/>
</dbReference>
<dbReference type="InterPro" id="IPR016093">
    <property type="entry name" value="MIR_motif"/>
</dbReference>
<feature type="transmembrane region" description="Helical" evidence="14">
    <location>
        <begin position="46"/>
        <end position="65"/>
    </location>
</feature>
<dbReference type="Proteomes" id="UP000750522">
    <property type="component" value="Unassembled WGS sequence"/>
</dbReference>
<feature type="transmembrane region" description="Helical" evidence="14">
    <location>
        <begin position="224"/>
        <end position="250"/>
    </location>
</feature>
<evidence type="ECO:0000256" key="14">
    <source>
        <dbReference type="RuleBase" id="RU367007"/>
    </source>
</evidence>
<dbReference type="EC" id="2.4.1.109" evidence="14"/>
<comment type="catalytic activity">
    <reaction evidence="13 14">
        <text>a di-trans,poly-cis-dolichyl beta-D-mannosyl phosphate + L-seryl-[protein] = 3-O-(alpha-D-mannosyl)-L-seryl-[protein] + a di-trans,poly-cis-dolichyl phosphate + H(+)</text>
        <dbReference type="Rhea" id="RHEA:17377"/>
        <dbReference type="Rhea" id="RHEA-COMP:9863"/>
        <dbReference type="Rhea" id="RHEA-COMP:13546"/>
        <dbReference type="Rhea" id="RHEA-COMP:19498"/>
        <dbReference type="Rhea" id="RHEA-COMP:19501"/>
        <dbReference type="ChEBI" id="CHEBI:15378"/>
        <dbReference type="ChEBI" id="CHEBI:29999"/>
        <dbReference type="ChEBI" id="CHEBI:57683"/>
        <dbReference type="ChEBI" id="CHEBI:58211"/>
        <dbReference type="ChEBI" id="CHEBI:137321"/>
        <dbReference type="EC" id="2.4.1.109"/>
    </reaction>
</comment>
<evidence type="ECO:0000256" key="4">
    <source>
        <dbReference type="ARBA" id="ARBA00022676"/>
    </source>
</evidence>
<evidence type="ECO:0000256" key="9">
    <source>
        <dbReference type="ARBA" id="ARBA00022989"/>
    </source>
</evidence>
<evidence type="ECO:0000256" key="5">
    <source>
        <dbReference type="ARBA" id="ARBA00022679"/>
    </source>
</evidence>
<keyword evidence="9 14" id="KW-1133">Transmembrane helix</keyword>
<dbReference type="GO" id="GO:0004169">
    <property type="term" value="F:dolichyl-phosphate-mannose-protein mannosyltransferase activity"/>
    <property type="evidence" value="ECO:0007669"/>
    <property type="project" value="UniProtKB-UniRule"/>
</dbReference>
<keyword evidence="11" id="KW-0325">Glycoprotein</keyword>
<keyword evidence="4 14" id="KW-0328">Glycosyltransferase</keyword>
<dbReference type="Pfam" id="PF16192">
    <property type="entry name" value="PMT_4TMC"/>
    <property type="match status" value="1"/>
</dbReference>
<keyword evidence="6 14" id="KW-0812">Transmembrane</keyword>
<feature type="transmembrane region" description="Helical" evidence="14">
    <location>
        <begin position="183"/>
        <end position="204"/>
    </location>
</feature>
<organism evidence="16 17">
    <name type="scientific">Geotrichum candidum</name>
    <name type="common">Oospora lactis</name>
    <name type="synonym">Dipodascus geotrichum</name>
    <dbReference type="NCBI Taxonomy" id="1173061"/>
    <lineage>
        <taxon>Eukaryota</taxon>
        <taxon>Fungi</taxon>
        <taxon>Dikarya</taxon>
        <taxon>Ascomycota</taxon>
        <taxon>Saccharomycotina</taxon>
        <taxon>Dipodascomycetes</taxon>
        <taxon>Dipodascales</taxon>
        <taxon>Dipodascaceae</taxon>
        <taxon>Geotrichum</taxon>
    </lineage>
</organism>
<protein>
    <recommendedName>
        <fullName evidence="14">Dolichyl-phosphate-mannose--protein mannosyltransferase</fullName>
        <ecNumber evidence="14">2.4.1.109</ecNumber>
    </recommendedName>
</protein>
<feature type="transmembrane region" description="Helical" evidence="14">
    <location>
        <begin position="629"/>
        <end position="647"/>
    </location>
</feature>
<evidence type="ECO:0000256" key="13">
    <source>
        <dbReference type="ARBA" id="ARBA00045102"/>
    </source>
</evidence>
<evidence type="ECO:0000256" key="11">
    <source>
        <dbReference type="ARBA" id="ARBA00023180"/>
    </source>
</evidence>
<evidence type="ECO:0000313" key="16">
    <source>
        <dbReference type="EMBL" id="KAF5102103.1"/>
    </source>
</evidence>